<sequence length="75" mass="8224">MGKKRAVESDEMKDSENAGLKRRRPRIDPFTGKEATMTDAATEGQSGRTTPSISEAKKQSKASKKSKRKPRKSSG</sequence>
<dbReference type="RefSeq" id="XP_007312959.1">
    <property type="nucleotide sequence ID" value="XM_007312897.1"/>
</dbReference>
<dbReference type="GeneID" id="18810657"/>
<feature type="compositionally biased region" description="Basic residues" evidence="1">
    <location>
        <begin position="59"/>
        <end position="75"/>
    </location>
</feature>
<name>F8NES7_SERL9</name>
<feature type="region of interest" description="Disordered" evidence="1">
    <location>
        <begin position="1"/>
        <end position="75"/>
    </location>
</feature>
<evidence type="ECO:0000256" key="1">
    <source>
        <dbReference type="SAM" id="MobiDB-lite"/>
    </source>
</evidence>
<evidence type="ECO:0000313" key="2">
    <source>
        <dbReference type="EMBL" id="EGO31075.1"/>
    </source>
</evidence>
<feature type="compositionally biased region" description="Basic and acidic residues" evidence="1">
    <location>
        <begin position="1"/>
        <end position="16"/>
    </location>
</feature>
<dbReference type="KEGG" id="sla:SERLADRAFT_376678"/>
<dbReference type="Proteomes" id="UP000008064">
    <property type="component" value="Unassembled WGS sequence"/>
</dbReference>
<organism>
    <name type="scientific">Serpula lacrymans var. lacrymans (strain S7.9)</name>
    <name type="common">Dry rot fungus</name>
    <dbReference type="NCBI Taxonomy" id="578457"/>
    <lineage>
        <taxon>Eukaryota</taxon>
        <taxon>Fungi</taxon>
        <taxon>Dikarya</taxon>
        <taxon>Basidiomycota</taxon>
        <taxon>Agaricomycotina</taxon>
        <taxon>Agaricomycetes</taxon>
        <taxon>Agaricomycetidae</taxon>
        <taxon>Boletales</taxon>
        <taxon>Coniophorineae</taxon>
        <taxon>Serpulaceae</taxon>
        <taxon>Serpula</taxon>
    </lineage>
</organism>
<proteinExistence type="predicted"/>
<gene>
    <name evidence="2" type="ORF">SERLADRAFT_376678</name>
</gene>
<accession>F8NES7</accession>
<dbReference type="HOGENOM" id="CLU_2672632_0_0_1"/>
<reference evidence="2" key="1">
    <citation type="submission" date="2011-04" db="EMBL/GenBank/DDBJ databases">
        <title>Evolution of plant cell wall degrading machinery underlies the functional diversity of forest fungi.</title>
        <authorList>
            <consortium name="US DOE Joint Genome Institute (JGI-PGF)"/>
            <person name="Eastwood D.C."/>
            <person name="Floudas D."/>
            <person name="Binder M."/>
            <person name="Majcherczyk A."/>
            <person name="Schneider P."/>
            <person name="Aerts A."/>
            <person name="Asiegbu F.O."/>
            <person name="Baker S.E."/>
            <person name="Barry K."/>
            <person name="Bendiksby M."/>
            <person name="Blumentritt M."/>
            <person name="Coutinho P.M."/>
            <person name="Cullen D."/>
            <person name="Cullen D."/>
            <person name="Gathman A."/>
            <person name="Goodell B."/>
            <person name="Henrissat B."/>
            <person name="Ihrmark K."/>
            <person name="Kauserud H."/>
            <person name="Kohler A."/>
            <person name="LaButti K."/>
            <person name="Lapidus A."/>
            <person name="Lavin J.L."/>
            <person name="Lee Y.-H."/>
            <person name="Lindquist E."/>
            <person name="Lilly W."/>
            <person name="Lucas S."/>
            <person name="Morin E."/>
            <person name="Murat C."/>
            <person name="Oguiza J.A."/>
            <person name="Park J."/>
            <person name="Pisabarro A.G."/>
            <person name="Riley R."/>
            <person name="Rosling A."/>
            <person name="Salamov A."/>
            <person name="Schmidt O."/>
            <person name="Schmutz J."/>
            <person name="Skrede I."/>
            <person name="Stenlid J."/>
            <person name="Wiebenga A."/>
            <person name="Xie X."/>
            <person name="Kues U."/>
            <person name="Hibbett D.S."/>
            <person name="Hoffmeister D."/>
            <person name="Hogberg N."/>
            <person name="Martin F."/>
            <person name="Grigoriev I.V."/>
            <person name="Watkinson S.C."/>
        </authorList>
    </citation>
    <scope>NUCLEOTIDE SEQUENCE</scope>
    <source>
        <strain evidence="2">S7.9</strain>
    </source>
</reference>
<dbReference type="EMBL" id="GL945428">
    <property type="protein sequence ID" value="EGO31075.1"/>
    <property type="molecule type" value="Genomic_DNA"/>
</dbReference>
<dbReference type="AlphaFoldDB" id="F8NES7"/>
<protein>
    <submittedName>
        <fullName evidence="2">Uncharacterized protein</fullName>
    </submittedName>
</protein>